<evidence type="ECO:0000313" key="1">
    <source>
        <dbReference type="EMBL" id="KAL3611589.1"/>
    </source>
</evidence>
<keyword evidence="2" id="KW-1185">Reference proteome</keyword>
<dbReference type="EMBL" id="RCHU02000001">
    <property type="protein sequence ID" value="KAL3611589.1"/>
    <property type="molecule type" value="Genomic_DNA"/>
</dbReference>
<comment type="caution">
    <text evidence="1">The sequence shown here is derived from an EMBL/GenBank/DDBJ whole genome shotgun (WGS) entry which is preliminary data.</text>
</comment>
<reference evidence="1 2" key="1">
    <citation type="journal article" date="2024" name="Plant Biotechnol. J.">
        <title>Genome and CRISPR/Cas9 system of a widespread forest tree (Populus alba) in the world.</title>
        <authorList>
            <person name="Liu Y.J."/>
            <person name="Jiang P.F."/>
            <person name="Han X.M."/>
            <person name="Li X.Y."/>
            <person name="Wang H.M."/>
            <person name="Wang Y.J."/>
            <person name="Wang X.X."/>
            <person name="Zeng Q.Y."/>
        </authorList>
    </citation>
    <scope>NUCLEOTIDE SEQUENCE [LARGE SCALE GENOMIC DNA]</scope>
    <source>
        <strain evidence="2">cv. PAL-ZL1</strain>
    </source>
</reference>
<dbReference type="Proteomes" id="UP000309997">
    <property type="component" value="Unassembled WGS sequence"/>
</dbReference>
<accession>A0ACC4D3F0</accession>
<gene>
    <name evidence="1" type="ORF">D5086_002609</name>
</gene>
<sequence length="88" mass="10207">MIVELWTWGADSQWKMKAYETVQTMETTLVISVYSLENTNESFKIAWRTTETRLSARSEPTFTRLESGHAMHEKSGHELMQSICTFSI</sequence>
<evidence type="ECO:0000313" key="2">
    <source>
        <dbReference type="Proteomes" id="UP000309997"/>
    </source>
</evidence>
<protein>
    <submittedName>
        <fullName evidence="1">Uncharacterized protein</fullName>
    </submittedName>
</protein>
<organism evidence="1 2">
    <name type="scientific">Populus alba</name>
    <name type="common">White poplar</name>
    <dbReference type="NCBI Taxonomy" id="43335"/>
    <lineage>
        <taxon>Eukaryota</taxon>
        <taxon>Viridiplantae</taxon>
        <taxon>Streptophyta</taxon>
        <taxon>Embryophyta</taxon>
        <taxon>Tracheophyta</taxon>
        <taxon>Spermatophyta</taxon>
        <taxon>Magnoliopsida</taxon>
        <taxon>eudicotyledons</taxon>
        <taxon>Gunneridae</taxon>
        <taxon>Pentapetalae</taxon>
        <taxon>rosids</taxon>
        <taxon>fabids</taxon>
        <taxon>Malpighiales</taxon>
        <taxon>Salicaceae</taxon>
        <taxon>Saliceae</taxon>
        <taxon>Populus</taxon>
    </lineage>
</organism>
<proteinExistence type="predicted"/>
<name>A0ACC4D3F0_POPAL</name>